<dbReference type="InterPro" id="IPR012337">
    <property type="entry name" value="RNaseH-like_sf"/>
</dbReference>
<dbReference type="FunFam" id="3.30.420.10:FF:000097">
    <property type="entry name" value="Ribonuclease H1"/>
    <property type="match status" value="1"/>
</dbReference>
<evidence type="ECO:0000256" key="7">
    <source>
        <dbReference type="ARBA" id="ARBA00022801"/>
    </source>
</evidence>
<accession>A0AAN9VR14</accession>
<dbReference type="Gene3D" id="3.30.420.10">
    <property type="entry name" value="Ribonuclease H-like superfamily/Ribonuclease H"/>
    <property type="match status" value="1"/>
</dbReference>
<dbReference type="PROSITE" id="PS50879">
    <property type="entry name" value="RNASE_H_1"/>
    <property type="match status" value="1"/>
</dbReference>
<keyword evidence="7" id="KW-0378">Hydrolase</keyword>
<dbReference type="GO" id="GO:0046872">
    <property type="term" value="F:metal ion binding"/>
    <property type="evidence" value="ECO:0007669"/>
    <property type="project" value="UniProtKB-KW"/>
</dbReference>
<evidence type="ECO:0000256" key="6">
    <source>
        <dbReference type="ARBA" id="ARBA00022759"/>
    </source>
</evidence>
<organism evidence="11 12">
    <name type="scientific">Gryllus longicercus</name>
    <dbReference type="NCBI Taxonomy" id="2509291"/>
    <lineage>
        <taxon>Eukaryota</taxon>
        <taxon>Metazoa</taxon>
        <taxon>Ecdysozoa</taxon>
        <taxon>Arthropoda</taxon>
        <taxon>Hexapoda</taxon>
        <taxon>Insecta</taxon>
        <taxon>Pterygota</taxon>
        <taxon>Neoptera</taxon>
        <taxon>Polyneoptera</taxon>
        <taxon>Orthoptera</taxon>
        <taxon>Ensifera</taxon>
        <taxon>Gryllidea</taxon>
        <taxon>Grylloidea</taxon>
        <taxon>Gryllidae</taxon>
        <taxon>Gryllinae</taxon>
        <taxon>Gryllus</taxon>
    </lineage>
</organism>
<dbReference type="GO" id="GO:0003676">
    <property type="term" value="F:nucleic acid binding"/>
    <property type="evidence" value="ECO:0007669"/>
    <property type="project" value="InterPro"/>
</dbReference>
<dbReference type="GO" id="GO:0004523">
    <property type="term" value="F:RNA-DNA hybrid ribonuclease activity"/>
    <property type="evidence" value="ECO:0007669"/>
    <property type="project" value="UniProtKB-EC"/>
</dbReference>
<dbReference type="EC" id="3.1.26.4" evidence="3"/>
<dbReference type="InterPro" id="IPR037056">
    <property type="entry name" value="RNase_H1_N_sf"/>
</dbReference>
<keyword evidence="8" id="KW-0460">Magnesium</keyword>
<evidence type="ECO:0000256" key="1">
    <source>
        <dbReference type="ARBA" id="ARBA00001946"/>
    </source>
</evidence>
<dbReference type="InterPro" id="IPR036397">
    <property type="entry name" value="RNaseH_sf"/>
</dbReference>
<keyword evidence="6" id="KW-0255">Endonuclease</keyword>
<dbReference type="SUPFAM" id="SSF55658">
    <property type="entry name" value="L9 N-domain-like"/>
    <property type="match status" value="1"/>
</dbReference>
<keyword evidence="9" id="KW-0175">Coiled coil</keyword>
<evidence type="ECO:0000313" key="12">
    <source>
        <dbReference type="Proteomes" id="UP001378592"/>
    </source>
</evidence>
<dbReference type="PANTHER" id="PTHR10642">
    <property type="entry name" value="RIBONUCLEASE H1"/>
    <property type="match status" value="1"/>
</dbReference>
<keyword evidence="12" id="KW-1185">Reference proteome</keyword>
<name>A0AAN9VR14_9ORTH</name>
<comment type="cofactor">
    <cofactor evidence="1">
        <name>Mg(2+)</name>
        <dbReference type="ChEBI" id="CHEBI:18420"/>
    </cofactor>
</comment>
<evidence type="ECO:0000256" key="5">
    <source>
        <dbReference type="ARBA" id="ARBA00022723"/>
    </source>
</evidence>
<evidence type="ECO:0000256" key="8">
    <source>
        <dbReference type="ARBA" id="ARBA00022842"/>
    </source>
</evidence>
<dbReference type="GO" id="GO:0043137">
    <property type="term" value="P:DNA replication, removal of RNA primer"/>
    <property type="evidence" value="ECO:0007669"/>
    <property type="project" value="TreeGrafter"/>
</dbReference>
<feature type="coiled-coil region" evidence="9">
    <location>
        <begin position="220"/>
        <end position="254"/>
    </location>
</feature>
<evidence type="ECO:0000256" key="9">
    <source>
        <dbReference type="SAM" id="Coils"/>
    </source>
</evidence>
<proteinExistence type="inferred from homology"/>
<evidence type="ECO:0000256" key="4">
    <source>
        <dbReference type="ARBA" id="ARBA00022722"/>
    </source>
</evidence>
<reference evidence="11 12" key="1">
    <citation type="submission" date="2024-03" db="EMBL/GenBank/DDBJ databases">
        <title>The genome assembly and annotation of the cricket Gryllus longicercus Weissman &amp; Gray.</title>
        <authorList>
            <person name="Szrajer S."/>
            <person name="Gray D."/>
            <person name="Ylla G."/>
        </authorList>
    </citation>
    <scope>NUCLEOTIDE SEQUENCE [LARGE SCALE GENOMIC DNA]</scope>
    <source>
        <strain evidence="11">DAG 2021-001</strain>
        <tissue evidence="11">Whole body minus gut</tissue>
    </source>
</reference>
<evidence type="ECO:0000313" key="11">
    <source>
        <dbReference type="EMBL" id="KAK7868628.1"/>
    </source>
</evidence>
<comment type="similarity">
    <text evidence="2">Belongs to the RNase H family.</text>
</comment>
<keyword evidence="5" id="KW-0479">Metal-binding</keyword>
<dbReference type="InterPro" id="IPR009027">
    <property type="entry name" value="Ribosomal_bL9/RNase_H1_N"/>
</dbReference>
<dbReference type="CDD" id="cd09280">
    <property type="entry name" value="RNase_HI_eukaryote_like"/>
    <property type="match status" value="1"/>
</dbReference>
<feature type="domain" description="RNase H type-1" evidence="10">
    <location>
        <begin position="325"/>
        <end position="471"/>
    </location>
</feature>
<dbReference type="Gene3D" id="3.40.970.10">
    <property type="entry name" value="Ribonuclease H1, N-terminal domain"/>
    <property type="match status" value="1"/>
</dbReference>
<dbReference type="SUPFAM" id="SSF53098">
    <property type="entry name" value="Ribonuclease H-like"/>
    <property type="match status" value="1"/>
</dbReference>
<dbReference type="Proteomes" id="UP001378592">
    <property type="component" value="Unassembled WGS sequence"/>
</dbReference>
<evidence type="ECO:0000256" key="2">
    <source>
        <dbReference type="ARBA" id="ARBA00005300"/>
    </source>
</evidence>
<dbReference type="InterPro" id="IPR002156">
    <property type="entry name" value="RNaseH_domain"/>
</dbReference>
<comment type="caution">
    <text evidence="11">The sequence shown here is derived from an EMBL/GenBank/DDBJ whole genome shotgun (WGS) entry which is preliminary data.</text>
</comment>
<sequence>MQAIINEISRISFSVVTLVFSSATISHRMSQSQSTQWFYAVGRGRQVGVYTTWPECLKQVENISNAKYRKFKTQNEAVAFIQECKEKYSPSKSPSKFIRDSALPSTVPAILNTCSQRSSSVQPTQLPINMSDSQPVASKSMALSKRVSRTNIINASRTLAGRSEVQNELTPRTVSALQSLAEEDPFLTEDTQRNAKNTSSINGTEVSEIKAVLERVVTQYSEIKSTLEHMLLKLNNLENKVEELSCQISTRNQNVGMPSVSGSGIKRSLFESFNVPQPIGSRSLFTTPPEDEIEVVPVPPKKIPKIELNSDDEADGFDHDFRVNEDGYVIVYTDGACEKNGRCGAKAGIGVWFGDGHPLNVSEPVHGRATNNTAEIQAAVQALEVAKRAGVKRILVHTDSEFTINCITKWVKKWVKNNWKVASGADVKNKEDLILLLEAMKNIEVKWEHVRGHRGIHGNEMADRLARSGAERYKP</sequence>
<dbReference type="Pfam" id="PF00075">
    <property type="entry name" value="RNase_H"/>
    <property type="match status" value="1"/>
</dbReference>
<dbReference type="AlphaFoldDB" id="A0AAN9VR14"/>
<dbReference type="InterPro" id="IPR050092">
    <property type="entry name" value="RNase_H"/>
</dbReference>
<dbReference type="PANTHER" id="PTHR10642:SF31">
    <property type="entry name" value="RIBONUCLEASE H1"/>
    <property type="match status" value="1"/>
</dbReference>
<dbReference type="InterPro" id="IPR011320">
    <property type="entry name" value="RNase_H1_N"/>
</dbReference>
<dbReference type="FunFam" id="3.40.970.10:FF:000001">
    <property type="entry name" value="Ribonuclease H1"/>
    <property type="match status" value="1"/>
</dbReference>
<evidence type="ECO:0000259" key="10">
    <source>
        <dbReference type="PROSITE" id="PS50879"/>
    </source>
</evidence>
<protein>
    <recommendedName>
        <fullName evidence="3">ribonuclease H</fullName>
        <ecNumber evidence="3">3.1.26.4</ecNumber>
    </recommendedName>
</protein>
<dbReference type="Pfam" id="PF01693">
    <property type="entry name" value="Cauli_VI"/>
    <property type="match status" value="1"/>
</dbReference>
<gene>
    <name evidence="11" type="ORF">R5R35_008437</name>
</gene>
<keyword evidence="4" id="KW-0540">Nuclease</keyword>
<evidence type="ECO:0000256" key="3">
    <source>
        <dbReference type="ARBA" id="ARBA00012180"/>
    </source>
</evidence>
<dbReference type="EMBL" id="JAZDUA010000090">
    <property type="protein sequence ID" value="KAK7868628.1"/>
    <property type="molecule type" value="Genomic_DNA"/>
</dbReference>